<proteinExistence type="predicted"/>
<dbReference type="Proteomes" id="UP001319874">
    <property type="component" value="Chromosome 4"/>
</dbReference>
<evidence type="ECO:0000313" key="2">
    <source>
        <dbReference type="Proteomes" id="UP001319874"/>
    </source>
</evidence>
<reference evidence="1 2" key="1">
    <citation type="journal article" date="2022" name="Front. Microbiol.">
        <title>Identification and characterization of a novel class of self-sufficient cytochrome P450 hydroxylase involved in cyclohexanecarboxylate degradation in Paraburkholderia terrae strain KU-64.</title>
        <authorList>
            <person name="Yamamoto T."/>
            <person name="Hasegawa Y."/>
            <person name="Iwaki H."/>
        </authorList>
    </citation>
    <scope>NUCLEOTIDE SEQUENCE [LARGE SCALE GENOMIC DNA]</scope>
    <source>
        <strain evidence="1 2">KU-64</strain>
    </source>
</reference>
<sequence length="115" mass="13024">MLGRDYLKYSQLSVADELFAREFLDNAALEEAMTAIGCGSMRAARPAMKVFFDGCRFWLAGHFHRYEAARRLGARHQEFWCEIQPGSKGDAVRYASKWGTASFMRFRNDPSTSAG</sequence>
<gene>
    <name evidence="1" type="ORF">PTKU64_83800</name>
</gene>
<accession>A0ABN6JWC1</accession>
<keyword evidence="2" id="KW-1185">Reference proteome</keyword>
<name>A0ABN6JWC1_9BURK</name>
<evidence type="ECO:0000313" key="1">
    <source>
        <dbReference type="EMBL" id="BCZ84705.1"/>
    </source>
</evidence>
<dbReference type="EMBL" id="AP024958">
    <property type="protein sequence ID" value="BCZ84705.1"/>
    <property type="molecule type" value="Genomic_DNA"/>
</dbReference>
<protein>
    <submittedName>
        <fullName evidence="1">Uncharacterized protein</fullName>
    </submittedName>
</protein>
<organism evidence="1 2">
    <name type="scientific">Paraburkholderia terrae</name>
    <dbReference type="NCBI Taxonomy" id="311230"/>
    <lineage>
        <taxon>Bacteria</taxon>
        <taxon>Pseudomonadati</taxon>
        <taxon>Pseudomonadota</taxon>
        <taxon>Betaproteobacteria</taxon>
        <taxon>Burkholderiales</taxon>
        <taxon>Burkholderiaceae</taxon>
        <taxon>Paraburkholderia</taxon>
    </lineage>
</organism>